<dbReference type="GO" id="GO:0005743">
    <property type="term" value="C:mitochondrial inner membrane"/>
    <property type="evidence" value="ECO:0007669"/>
    <property type="project" value="UniProtKB-SubCell"/>
</dbReference>
<keyword evidence="7" id="KW-0408">Iron</keyword>
<evidence type="ECO:0000256" key="2">
    <source>
        <dbReference type="ARBA" id="ARBA00011313"/>
    </source>
</evidence>
<dbReference type="GO" id="GO:0006099">
    <property type="term" value="P:tricarboxylic acid cycle"/>
    <property type="evidence" value="ECO:0007669"/>
    <property type="project" value="InterPro"/>
</dbReference>
<evidence type="ECO:0000256" key="4">
    <source>
        <dbReference type="ARBA" id="ARBA00022692"/>
    </source>
</evidence>
<evidence type="ECO:0000256" key="7">
    <source>
        <dbReference type="ARBA" id="ARBA00023004"/>
    </source>
</evidence>
<sequence length="110" mass="11633">MAFESKPAASRGFLSGTSFDLLRNRNSVTGSLGSQTSVPPLGCRPLHASSILSESAKGITSNRPLSPNLILKKPQLSATYSISHRIFGAALGTAILITPIIMKFSVVYDV</sequence>
<evidence type="ECO:0000256" key="8">
    <source>
        <dbReference type="ARBA" id="ARBA00023136"/>
    </source>
</evidence>
<comment type="subunit">
    <text evidence="2">Component of complex II composed of eight subunits in plants: four classical SDH subunits SDH1, SDH2, SDH3 and SDH4 (a flavoprotein (FP), an iron-sulfur protein (IP), and a cytochrome b composed of a large and a small subunit.), as well as four subunits unknown in mitochondria from bacteria and heterotrophic eukaryotes.</text>
</comment>
<evidence type="ECO:0000256" key="9">
    <source>
        <dbReference type="SAM" id="Phobius"/>
    </source>
</evidence>
<evidence type="ECO:0000256" key="5">
    <source>
        <dbReference type="ARBA" id="ARBA00022723"/>
    </source>
</evidence>
<dbReference type="AlphaFoldDB" id="A0AB40BUH0"/>
<organism evidence="10 11">
    <name type="scientific">Dioscorea cayennensis subsp. rotundata</name>
    <name type="common">White Guinea yam</name>
    <name type="synonym">Dioscorea rotundata</name>
    <dbReference type="NCBI Taxonomy" id="55577"/>
    <lineage>
        <taxon>Eukaryota</taxon>
        <taxon>Viridiplantae</taxon>
        <taxon>Streptophyta</taxon>
        <taxon>Embryophyta</taxon>
        <taxon>Tracheophyta</taxon>
        <taxon>Spermatophyta</taxon>
        <taxon>Magnoliopsida</taxon>
        <taxon>Liliopsida</taxon>
        <taxon>Dioscoreales</taxon>
        <taxon>Dioscoreaceae</taxon>
        <taxon>Dioscorea</taxon>
    </lineage>
</organism>
<evidence type="ECO:0000313" key="11">
    <source>
        <dbReference type="RefSeq" id="XP_039131107.1"/>
    </source>
</evidence>
<evidence type="ECO:0000313" key="10">
    <source>
        <dbReference type="Proteomes" id="UP001515500"/>
    </source>
</evidence>
<dbReference type="PANTHER" id="PTHR10978:SF18">
    <property type="entry name" value="SUCCINATE DEHYDROGENASE SUBUNIT 3-1, MITOCHONDRIAL"/>
    <property type="match status" value="1"/>
</dbReference>
<keyword evidence="5" id="KW-0479">Metal-binding</keyword>
<reference evidence="11" key="1">
    <citation type="submission" date="2025-08" db="UniProtKB">
        <authorList>
            <consortium name="RefSeq"/>
        </authorList>
    </citation>
    <scope>IDENTIFICATION</scope>
</reference>
<evidence type="ECO:0000256" key="6">
    <source>
        <dbReference type="ARBA" id="ARBA00022989"/>
    </source>
</evidence>
<keyword evidence="3" id="KW-0349">Heme</keyword>
<dbReference type="PANTHER" id="PTHR10978">
    <property type="entry name" value="SUCCINATE DEHYDROGENASE CYTOCHROME B560 SUBUNIT"/>
    <property type="match status" value="1"/>
</dbReference>
<dbReference type="InterPro" id="IPR034804">
    <property type="entry name" value="SQR/QFR_C/D"/>
</dbReference>
<proteinExistence type="predicted"/>
<keyword evidence="8 9" id="KW-0472">Membrane</keyword>
<dbReference type="SUPFAM" id="SSF81343">
    <property type="entry name" value="Fumarate reductase respiratory complex transmembrane subunits"/>
    <property type="match status" value="1"/>
</dbReference>
<dbReference type="Gene3D" id="1.20.1300.10">
    <property type="entry name" value="Fumarate reductase/succinate dehydrogenase, transmembrane subunit"/>
    <property type="match status" value="1"/>
</dbReference>
<dbReference type="GeneID" id="120267499"/>
<name>A0AB40BUH0_DIOCR</name>
<dbReference type="Proteomes" id="UP001515500">
    <property type="component" value="Chromosome 8"/>
</dbReference>
<keyword evidence="4 9" id="KW-0812">Transmembrane</keyword>
<dbReference type="GO" id="GO:0009055">
    <property type="term" value="F:electron transfer activity"/>
    <property type="evidence" value="ECO:0007669"/>
    <property type="project" value="InterPro"/>
</dbReference>
<dbReference type="GO" id="GO:0045273">
    <property type="term" value="C:respiratory chain complex II (succinate dehydrogenase)"/>
    <property type="evidence" value="ECO:0007669"/>
    <property type="project" value="UniProtKB-ARBA"/>
</dbReference>
<feature type="transmembrane region" description="Helical" evidence="9">
    <location>
        <begin position="86"/>
        <end position="108"/>
    </location>
</feature>
<keyword evidence="6 9" id="KW-1133">Transmembrane helix</keyword>
<dbReference type="GO" id="GO:0046872">
    <property type="term" value="F:metal ion binding"/>
    <property type="evidence" value="ECO:0007669"/>
    <property type="project" value="UniProtKB-KW"/>
</dbReference>
<evidence type="ECO:0000256" key="1">
    <source>
        <dbReference type="ARBA" id="ARBA00004434"/>
    </source>
</evidence>
<dbReference type="GO" id="GO:0006121">
    <property type="term" value="P:mitochondrial electron transport, succinate to ubiquinone"/>
    <property type="evidence" value="ECO:0007669"/>
    <property type="project" value="TreeGrafter"/>
</dbReference>
<dbReference type="InterPro" id="IPR014314">
    <property type="entry name" value="Succ_DH_cytb556"/>
</dbReference>
<accession>A0AB40BUH0</accession>
<evidence type="ECO:0000256" key="3">
    <source>
        <dbReference type="ARBA" id="ARBA00022617"/>
    </source>
</evidence>
<comment type="subcellular location">
    <subcellularLocation>
        <location evidence="1">Mitochondrion inner membrane</location>
        <topology evidence="1">Single-pass membrane protein</topology>
    </subcellularLocation>
</comment>
<protein>
    <submittedName>
        <fullName evidence="11">Succinate dehydrogenase subunit 3-1, mitochondrial-like</fullName>
    </submittedName>
</protein>
<dbReference type="RefSeq" id="XP_039131107.1">
    <property type="nucleotide sequence ID" value="XM_039275173.1"/>
</dbReference>
<keyword evidence="10" id="KW-1185">Reference proteome</keyword>
<gene>
    <name evidence="11" type="primary">LOC120267499</name>
</gene>